<dbReference type="GO" id="GO:0003677">
    <property type="term" value="F:DNA binding"/>
    <property type="evidence" value="ECO:0007669"/>
    <property type="project" value="UniProtKB-UniRule"/>
</dbReference>
<accession>A0A2K3UV19</accession>
<reference evidence="3 4" key="1">
    <citation type="submission" date="2018-01" db="EMBL/GenBank/DDBJ databases">
        <title>Deinococcus koreensis sp. nov., a radiation-resistant bacterium isolated from river water.</title>
        <authorList>
            <person name="Choi A."/>
        </authorList>
    </citation>
    <scope>NUCLEOTIDE SEQUENCE [LARGE SCALE GENOMIC DNA]</scope>
    <source>
        <strain evidence="3 4">SJW1-2</strain>
    </source>
</reference>
<dbReference type="Proteomes" id="UP000236379">
    <property type="component" value="Unassembled WGS sequence"/>
</dbReference>
<dbReference type="InterPro" id="IPR037914">
    <property type="entry name" value="SpoVT-AbrB_sf"/>
</dbReference>
<evidence type="ECO:0000313" key="4">
    <source>
        <dbReference type="Proteomes" id="UP000236379"/>
    </source>
</evidence>
<evidence type="ECO:0000259" key="2">
    <source>
        <dbReference type="PROSITE" id="PS51740"/>
    </source>
</evidence>
<dbReference type="SMART" id="SM00966">
    <property type="entry name" value="SpoVT_AbrB"/>
    <property type="match status" value="1"/>
</dbReference>
<dbReference type="RefSeq" id="WP_103309957.1">
    <property type="nucleotide sequence ID" value="NZ_PPPD01000001.1"/>
</dbReference>
<keyword evidence="1" id="KW-0238">DNA-binding</keyword>
<dbReference type="NCBIfam" id="TIGR01439">
    <property type="entry name" value="lp_hng_hel_AbrB"/>
    <property type="match status" value="1"/>
</dbReference>
<sequence>MTTKQKEPSKIYTGTVSSKRQITIPAEAFRALRLEPGDRVTIEVSGGQLHLTPAPSDFEAITRQHFIDDGKPSNAYLEIREARGWLDDEQDERTPQ</sequence>
<dbReference type="AlphaFoldDB" id="A0A2K3UV19"/>
<dbReference type="SUPFAM" id="SSF89447">
    <property type="entry name" value="AbrB/MazE/MraZ-like"/>
    <property type="match status" value="1"/>
</dbReference>
<name>A0A2K3UV19_9DEIO</name>
<gene>
    <name evidence="3" type="ORF">CVO96_02490</name>
</gene>
<organism evidence="3 4">
    <name type="scientific">Deinococcus koreensis</name>
    <dbReference type="NCBI Taxonomy" id="2054903"/>
    <lineage>
        <taxon>Bacteria</taxon>
        <taxon>Thermotogati</taxon>
        <taxon>Deinococcota</taxon>
        <taxon>Deinococci</taxon>
        <taxon>Deinococcales</taxon>
        <taxon>Deinococcaceae</taxon>
        <taxon>Deinococcus</taxon>
    </lineage>
</organism>
<dbReference type="EMBL" id="PPPD01000001">
    <property type="protein sequence ID" value="PNY80383.1"/>
    <property type="molecule type" value="Genomic_DNA"/>
</dbReference>
<evidence type="ECO:0000256" key="1">
    <source>
        <dbReference type="PROSITE-ProRule" id="PRU01076"/>
    </source>
</evidence>
<dbReference type="OrthoDB" id="71707at2"/>
<dbReference type="Pfam" id="PF04014">
    <property type="entry name" value="MazE_antitoxin"/>
    <property type="match status" value="1"/>
</dbReference>
<comment type="caution">
    <text evidence="3">The sequence shown here is derived from an EMBL/GenBank/DDBJ whole genome shotgun (WGS) entry which is preliminary data.</text>
</comment>
<dbReference type="InterPro" id="IPR007159">
    <property type="entry name" value="SpoVT-AbrB_dom"/>
</dbReference>
<evidence type="ECO:0000313" key="3">
    <source>
        <dbReference type="EMBL" id="PNY80383.1"/>
    </source>
</evidence>
<dbReference type="Gene3D" id="2.10.260.10">
    <property type="match status" value="1"/>
</dbReference>
<feature type="domain" description="SpoVT-AbrB" evidence="2">
    <location>
        <begin position="11"/>
        <end position="56"/>
    </location>
</feature>
<protein>
    <recommendedName>
        <fullName evidence="2">SpoVT-AbrB domain-containing protein</fullName>
    </recommendedName>
</protein>
<dbReference type="PROSITE" id="PS51740">
    <property type="entry name" value="SPOVT_ABRB"/>
    <property type="match status" value="1"/>
</dbReference>
<keyword evidence="4" id="KW-1185">Reference proteome</keyword>
<proteinExistence type="predicted"/>